<reference evidence="2 3" key="1">
    <citation type="submission" date="2018-06" db="EMBL/GenBank/DDBJ databases">
        <authorList>
            <consortium name="Pathogen Informatics"/>
            <person name="Doyle S."/>
        </authorList>
    </citation>
    <scope>NUCLEOTIDE SEQUENCE [LARGE SCALE GENOMIC DNA]</scope>
    <source>
        <strain evidence="2 3">NCTC11819</strain>
    </source>
</reference>
<organism evidence="2 3">
    <name type="scientific">Mobiluncus mulieris</name>
    <dbReference type="NCBI Taxonomy" id="2052"/>
    <lineage>
        <taxon>Bacteria</taxon>
        <taxon>Bacillati</taxon>
        <taxon>Actinomycetota</taxon>
        <taxon>Actinomycetes</taxon>
        <taxon>Actinomycetales</taxon>
        <taxon>Actinomycetaceae</taxon>
        <taxon>Mobiluncus</taxon>
    </lineage>
</organism>
<keyword evidence="1" id="KW-0472">Membrane</keyword>
<evidence type="ECO:0000313" key="2">
    <source>
        <dbReference type="EMBL" id="STO16361.1"/>
    </source>
</evidence>
<name>A0A8G2HS70_9ACTO</name>
<evidence type="ECO:0000313" key="3">
    <source>
        <dbReference type="Proteomes" id="UP000255284"/>
    </source>
</evidence>
<feature type="transmembrane region" description="Helical" evidence="1">
    <location>
        <begin position="84"/>
        <end position="106"/>
    </location>
</feature>
<keyword evidence="1" id="KW-1133">Transmembrane helix</keyword>
<dbReference type="AlphaFoldDB" id="A0A8G2HS70"/>
<proteinExistence type="predicted"/>
<sequence length="122" mass="13791">MGWVRNRAAIAGTPAFFFEFLLWVGYAIAQRLQVPRLFSLNSCCGLGTQSRSDCRYPDCLFSQVVACLILCYMVVFHFSRTPCVPPFTALMLVTGLGLVVFWMTWLSVAREVWSALVPSQWV</sequence>
<feature type="transmembrane region" description="Helical" evidence="1">
    <location>
        <begin position="59"/>
        <end position="78"/>
    </location>
</feature>
<feature type="transmembrane region" description="Helical" evidence="1">
    <location>
        <begin position="6"/>
        <end position="29"/>
    </location>
</feature>
<dbReference type="EMBL" id="UGGQ01000006">
    <property type="protein sequence ID" value="STO16361.1"/>
    <property type="molecule type" value="Genomic_DNA"/>
</dbReference>
<gene>
    <name evidence="2" type="ORF">NCTC11819_00928</name>
</gene>
<comment type="caution">
    <text evidence="2">The sequence shown here is derived from an EMBL/GenBank/DDBJ whole genome shotgun (WGS) entry which is preliminary data.</text>
</comment>
<protein>
    <submittedName>
        <fullName evidence="2">Uncharacterized protein</fullName>
    </submittedName>
</protein>
<dbReference type="Proteomes" id="UP000255284">
    <property type="component" value="Unassembled WGS sequence"/>
</dbReference>
<evidence type="ECO:0000256" key="1">
    <source>
        <dbReference type="SAM" id="Phobius"/>
    </source>
</evidence>
<keyword evidence="1" id="KW-0812">Transmembrane</keyword>
<accession>A0A8G2HS70</accession>